<protein>
    <submittedName>
        <fullName evidence="7">Helix-turn-helix domain-containing protein</fullName>
    </submittedName>
</protein>
<proteinExistence type="predicted"/>
<evidence type="ECO:0000259" key="6">
    <source>
        <dbReference type="PROSITE" id="PS51063"/>
    </source>
</evidence>
<dbReference type="CDD" id="cd00092">
    <property type="entry name" value="HTH_CRP"/>
    <property type="match status" value="1"/>
</dbReference>
<dbReference type="PANTHER" id="PTHR24567">
    <property type="entry name" value="CRP FAMILY TRANSCRIPTIONAL REGULATORY PROTEIN"/>
    <property type="match status" value="1"/>
</dbReference>
<keyword evidence="1" id="KW-0805">Transcription regulation</keyword>
<keyword evidence="2" id="KW-0238">DNA-binding</keyword>
<organism evidence="7">
    <name type="scientific">Bradyrhizobium septentrionale</name>
    <dbReference type="NCBI Taxonomy" id="1404411"/>
    <lineage>
        <taxon>Bacteria</taxon>
        <taxon>Pseudomonadati</taxon>
        <taxon>Pseudomonadota</taxon>
        <taxon>Alphaproteobacteria</taxon>
        <taxon>Hyphomicrobiales</taxon>
        <taxon>Nitrobacteraceae</taxon>
        <taxon>Bradyrhizobium</taxon>
    </lineage>
</organism>
<dbReference type="InterPro" id="IPR000595">
    <property type="entry name" value="cNMP-bd_dom"/>
</dbReference>
<dbReference type="Pfam" id="PF13545">
    <property type="entry name" value="HTH_Crp_2"/>
    <property type="match status" value="1"/>
</dbReference>
<evidence type="ECO:0000256" key="3">
    <source>
        <dbReference type="ARBA" id="ARBA00023163"/>
    </source>
</evidence>
<dbReference type="PROSITE" id="PS00042">
    <property type="entry name" value="HTH_CRP_1"/>
    <property type="match status" value="1"/>
</dbReference>
<dbReference type="Gene3D" id="2.60.120.10">
    <property type="entry name" value="Jelly Rolls"/>
    <property type="match status" value="1"/>
</dbReference>
<evidence type="ECO:0000256" key="2">
    <source>
        <dbReference type="ARBA" id="ARBA00023125"/>
    </source>
</evidence>
<dbReference type="RefSeq" id="WP_166208608.1">
    <property type="nucleotide sequence ID" value="NZ_CP088285.1"/>
</dbReference>
<evidence type="ECO:0000256" key="4">
    <source>
        <dbReference type="ARBA" id="ARBA00023231"/>
    </source>
</evidence>
<evidence type="ECO:0000313" key="7">
    <source>
        <dbReference type="EMBL" id="NVI43537.1"/>
    </source>
</evidence>
<evidence type="ECO:0000259" key="5">
    <source>
        <dbReference type="PROSITE" id="PS50042"/>
    </source>
</evidence>
<dbReference type="GO" id="GO:0003677">
    <property type="term" value="F:DNA binding"/>
    <property type="evidence" value="ECO:0007669"/>
    <property type="project" value="UniProtKB-KW"/>
</dbReference>
<dbReference type="SMART" id="SM00419">
    <property type="entry name" value="HTH_CRP"/>
    <property type="match status" value="1"/>
</dbReference>
<dbReference type="InterPro" id="IPR036390">
    <property type="entry name" value="WH_DNA-bd_sf"/>
</dbReference>
<dbReference type="CDD" id="cd00038">
    <property type="entry name" value="CAP_ED"/>
    <property type="match status" value="1"/>
</dbReference>
<gene>
    <name evidence="7" type="ORF">HAP48_011380</name>
</gene>
<accession>A0A973VWV8</accession>
<dbReference type="PROSITE" id="PS50042">
    <property type="entry name" value="CNMP_BINDING_3"/>
    <property type="match status" value="1"/>
</dbReference>
<name>A0A973VWV8_9BRAD</name>
<dbReference type="FunFam" id="1.10.10.10:FF:000028">
    <property type="entry name" value="Fumarate/nitrate reduction transcriptional regulator Fnr"/>
    <property type="match status" value="1"/>
</dbReference>
<dbReference type="InterPro" id="IPR050397">
    <property type="entry name" value="Env_Response_Regulators"/>
</dbReference>
<sequence length="190" mass="21552">MRFARSTEIYGEDEDAEYLYQVISGAVRTYRILEDGRRQIGAFYLSGDIFGLEADETHISSAEAVCETRLVAVKRSALMARATQEKELARQLWNATARELRRFQEHLGLLISTTQERVVGFLLDMQRRVAKNNVVELSMSRQDIADYLGLTIETVSRTFTQLEQSGAISLPTSRRVELHNHATLNRLATA</sequence>
<dbReference type="AlphaFoldDB" id="A0A973VWV8"/>
<feature type="domain" description="Cyclic nucleotide-binding" evidence="5">
    <location>
        <begin position="1"/>
        <end position="51"/>
    </location>
</feature>
<dbReference type="InterPro" id="IPR018490">
    <property type="entry name" value="cNMP-bd_dom_sf"/>
</dbReference>
<dbReference type="InterPro" id="IPR018335">
    <property type="entry name" value="Tscrpt_reg_HTH_Crp-type_CS"/>
</dbReference>
<dbReference type="GO" id="GO:0005829">
    <property type="term" value="C:cytosol"/>
    <property type="evidence" value="ECO:0007669"/>
    <property type="project" value="TreeGrafter"/>
</dbReference>
<evidence type="ECO:0000256" key="1">
    <source>
        <dbReference type="ARBA" id="ARBA00023015"/>
    </source>
</evidence>
<dbReference type="InterPro" id="IPR036388">
    <property type="entry name" value="WH-like_DNA-bd_sf"/>
</dbReference>
<dbReference type="GO" id="GO:0003700">
    <property type="term" value="F:DNA-binding transcription factor activity"/>
    <property type="evidence" value="ECO:0007669"/>
    <property type="project" value="InterPro"/>
</dbReference>
<dbReference type="InterPro" id="IPR012318">
    <property type="entry name" value="HTH_CRP"/>
</dbReference>
<dbReference type="SUPFAM" id="SSF51206">
    <property type="entry name" value="cAMP-binding domain-like"/>
    <property type="match status" value="1"/>
</dbReference>
<reference evidence="7" key="1">
    <citation type="submission" date="2020-06" db="EMBL/GenBank/DDBJ databases">
        <title>Whole Genome Sequence of Bradyrhizobium sp. Strain 1S1.</title>
        <authorList>
            <person name="Bromfield E.S.P."/>
            <person name="Cloutier S."/>
        </authorList>
    </citation>
    <scope>NUCLEOTIDE SEQUENCE [LARGE SCALE GENOMIC DNA]</scope>
    <source>
        <strain evidence="7">1S1</strain>
    </source>
</reference>
<dbReference type="InterPro" id="IPR014710">
    <property type="entry name" value="RmlC-like_jellyroll"/>
</dbReference>
<dbReference type="Gene3D" id="1.10.10.10">
    <property type="entry name" value="Winged helix-like DNA-binding domain superfamily/Winged helix DNA-binding domain"/>
    <property type="match status" value="1"/>
</dbReference>
<dbReference type="Pfam" id="PF00027">
    <property type="entry name" value="cNMP_binding"/>
    <property type="match status" value="1"/>
</dbReference>
<comment type="caution">
    <text evidence="7">The sequence shown here is derived from an EMBL/GenBank/DDBJ whole genome shotgun (WGS) entry which is preliminary data.</text>
</comment>
<dbReference type="PRINTS" id="PR00034">
    <property type="entry name" value="HTHCRP"/>
</dbReference>
<keyword evidence="3" id="KW-0804">Transcription</keyword>
<dbReference type="SUPFAM" id="SSF46785">
    <property type="entry name" value="Winged helix' DNA-binding domain"/>
    <property type="match status" value="1"/>
</dbReference>
<dbReference type="PROSITE" id="PS51063">
    <property type="entry name" value="HTH_CRP_2"/>
    <property type="match status" value="1"/>
</dbReference>
<feature type="domain" description="HTH crp-type" evidence="6">
    <location>
        <begin position="112"/>
        <end position="182"/>
    </location>
</feature>
<keyword evidence="4" id="KW-0535">Nitrogen fixation</keyword>
<dbReference type="EMBL" id="JAAOLE020000001">
    <property type="protein sequence ID" value="NVI43537.1"/>
    <property type="molecule type" value="Genomic_DNA"/>
</dbReference>
<dbReference type="PANTHER" id="PTHR24567:SF75">
    <property type="entry name" value="FUMARATE AND NITRATE REDUCTION REGULATORY PROTEIN"/>
    <property type="match status" value="1"/>
</dbReference>